<feature type="transmembrane region" description="Helical" evidence="17">
    <location>
        <begin position="166"/>
        <end position="185"/>
    </location>
</feature>
<evidence type="ECO:0000259" key="18">
    <source>
        <dbReference type="Pfam" id="PF00361"/>
    </source>
</evidence>
<comment type="subcellular location">
    <subcellularLocation>
        <location evidence="2 17">Mitochondrion membrane</location>
        <topology evidence="2 17">Multi-pass membrane protein</topology>
    </subcellularLocation>
</comment>
<dbReference type="GO" id="GO:0015990">
    <property type="term" value="P:electron transport coupled proton transport"/>
    <property type="evidence" value="ECO:0007669"/>
    <property type="project" value="TreeGrafter"/>
</dbReference>
<evidence type="ECO:0000256" key="13">
    <source>
        <dbReference type="ARBA" id="ARBA00023075"/>
    </source>
</evidence>
<dbReference type="GO" id="GO:0031966">
    <property type="term" value="C:mitochondrial membrane"/>
    <property type="evidence" value="ECO:0007669"/>
    <property type="project" value="UniProtKB-SubCell"/>
</dbReference>
<dbReference type="GO" id="GO:0042773">
    <property type="term" value="P:ATP synthesis coupled electron transport"/>
    <property type="evidence" value="ECO:0007669"/>
    <property type="project" value="InterPro"/>
</dbReference>
<evidence type="ECO:0000256" key="16">
    <source>
        <dbReference type="ARBA" id="ARBA00049551"/>
    </source>
</evidence>
<geneLocation type="mitochondrion" evidence="19"/>
<evidence type="ECO:0000256" key="14">
    <source>
        <dbReference type="ARBA" id="ARBA00023128"/>
    </source>
</evidence>
<dbReference type="GO" id="GO:0008137">
    <property type="term" value="F:NADH dehydrogenase (ubiquinone) activity"/>
    <property type="evidence" value="ECO:0007669"/>
    <property type="project" value="UniProtKB-UniRule"/>
</dbReference>
<keyword evidence="14 17" id="KW-0496">Mitochondrion</keyword>
<keyword evidence="12 17" id="KW-0520">NAD</keyword>
<feature type="transmembrane region" description="Helical" evidence="17">
    <location>
        <begin position="49"/>
        <end position="67"/>
    </location>
</feature>
<dbReference type="AlphaFoldDB" id="L7NVW9"/>
<feature type="transmembrane region" description="Helical" evidence="17">
    <location>
        <begin position="357"/>
        <end position="380"/>
    </location>
</feature>
<evidence type="ECO:0000256" key="11">
    <source>
        <dbReference type="ARBA" id="ARBA00022989"/>
    </source>
</evidence>
<proteinExistence type="inferred from homology"/>
<dbReference type="PANTHER" id="PTHR43507">
    <property type="entry name" value="NADH-UBIQUINONE OXIDOREDUCTASE CHAIN 4"/>
    <property type="match status" value="1"/>
</dbReference>
<feature type="domain" description="NADH:quinone oxidoreductase/Mrp antiporter transmembrane" evidence="18">
    <location>
        <begin position="91"/>
        <end position="367"/>
    </location>
</feature>
<evidence type="ECO:0000256" key="5">
    <source>
        <dbReference type="ARBA" id="ARBA00021006"/>
    </source>
</evidence>
<protein>
    <recommendedName>
        <fullName evidence="5 17">NADH-ubiquinone oxidoreductase chain 4</fullName>
        <ecNumber evidence="4 17">7.1.1.2</ecNumber>
    </recommendedName>
</protein>
<reference evidence="19" key="1">
    <citation type="submission" date="2012-01" db="EMBL/GenBank/DDBJ databases">
        <title>Mitochondrial genomes of three spider species.</title>
        <authorList>
            <person name="Podsiadlowski L."/>
            <person name="Arabi J."/>
            <person name="Fahrein K."/>
        </authorList>
    </citation>
    <scope>NUCLEOTIDE SEQUENCE</scope>
</reference>
<dbReference type="PANTHER" id="PTHR43507:SF20">
    <property type="entry name" value="NADH-UBIQUINONE OXIDOREDUCTASE CHAIN 4"/>
    <property type="match status" value="1"/>
</dbReference>
<evidence type="ECO:0000256" key="17">
    <source>
        <dbReference type="RuleBase" id="RU003297"/>
    </source>
</evidence>
<evidence type="ECO:0000256" key="2">
    <source>
        <dbReference type="ARBA" id="ARBA00004225"/>
    </source>
</evidence>
<keyword evidence="9" id="KW-1278">Translocase</keyword>
<evidence type="ECO:0000313" key="19">
    <source>
        <dbReference type="EMBL" id="AFC77864.1"/>
    </source>
</evidence>
<evidence type="ECO:0000256" key="1">
    <source>
        <dbReference type="ARBA" id="ARBA00003257"/>
    </source>
</evidence>
<evidence type="ECO:0000256" key="7">
    <source>
        <dbReference type="ARBA" id="ARBA00022660"/>
    </source>
</evidence>
<dbReference type="EMBL" id="JQ407802">
    <property type="protein sequence ID" value="AFC77864.1"/>
    <property type="molecule type" value="Genomic_DNA"/>
</dbReference>
<keyword evidence="6 17" id="KW-0813">Transport</keyword>
<evidence type="ECO:0000256" key="3">
    <source>
        <dbReference type="ARBA" id="ARBA00009025"/>
    </source>
</evidence>
<keyword evidence="10 17" id="KW-0249">Electron transport</keyword>
<dbReference type="GO" id="GO:0048039">
    <property type="term" value="F:ubiquinone binding"/>
    <property type="evidence" value="ECO:0007669"/>
    <property type="project" value="TreeGrafter"/>
</dbReference>
<evidence type="ECO:0000256" key="6">
    <source>
        <dbReference type="ARBA" id="ARBA00022448"/>
    </source>
</evidence>
<comment type="catalytic activity">
    <reaction evidence="16 17">
        <text>a ubiquinone + NADH + 5 H(+)(in) = a ubiquinol + NAD(+) + 4 H(+)(out)</text>
        <dbReference type="Rhea" id="RHEA:29091"/>
        <dbReference type="Rhea" id="RHEA-COMP:9565"/>
        <dbReference type="Rhea" id="RHEA-COMP:9566"/>
        <dbReference type="ChEBI" id="CHEBI:15378"/>
        <dbReference type="ChEBI" id="CHEBI:16389"/>
        <dbReference type="ChEBI" id="CHEBI:17976"/>
        <dbReference type="ChEBI" id="CHEBI:57540"/>
        <dbReference type="ChEBI" id="CHEBI:57945"/>
        <dbReference type="EC" id="7.1.1.2"/>
    </reaction>
</comment>
<name>L7NVW9_9ARAC</name>
<dbReference type="EC" id="7.1.1.2" evidence="4 17"/>
<evidence type="ECO:0000256" key="4">
    <source>
        <dbReference type="ARBA" id="ARBA00012944"/>
    </source>
</evidence>
<dbReference type="InterPro" id="IPR001750">
    <property type="entry name" value="ND/Mrp_TM"/>
</dbReference>
<feature type="transmembrane region" description="Helical" evidence="17">
    <location>
        <begin position="225"/>
        <end position="246"/>
    </location>
</feature>
<organism evidence="19">
    <name type="scientific">Phyxioschema suthepium</name>
    <dbReference type="NCBI Taxonomy" id="1155482"/>
    <lineage>
        <taxon>Eukaryota</taxon>
        <taxon>Metazoa</taxon>
        <taxon>Ecdysozoa</taxon>
        <taxon>Arthropoda</taxon>
        <taxon>Chelicerata</taxon>
        <taxon>Arachnida</taxon>
        <taxon>Araneae</taxon>
        <taxon>Mygalomorphae</taxon>
        <taxon>Avicularoidea</taxon>
        <taxon>Euagridae</taxon>
        <taxon>Phyxioschema</taxon>
    </lineage>
</organism>
<keyword evidence="7 17" id="KW-0679">Respiratory chain</keyword>
<dbReference type="GO" id="GO:0003954">
    <property type="term" value="F:NADH dehydrogenase activity"/>
    <property type="evidence" value="ECO:0007669"/>
    <property type="project" value="TreeGrafter"/>
</dbReference>
<sequence>MILPLLPFCFFFPFLSIISLFLSLLLMLSIFISFFNLSCTSLITLSDPLSFAMISLSIFSVILIFISSFNMKQIYFFISLILFLLLITFLSSNTILFFISFETVLIPTLLIITMKGKSPERIQAGIYLILYTMFGSFPLLLSIIFYSNLSSFPYIFVNPSFPSFTIFFSLAFLIKFPMFLFHLWLPKAHVEAPLEGSMILAATLLKLGGYGLIRFIPFIFKPHPILSPTIISISLMGALLTSLNCIRQKDIKALIAYSSVAHMALSIAAIFSFKSYGMNSAILMMFAHGLTSSALFFLVTIIYNHSHSRNILIFKGLLIISPNITFWFFILLMLNLSAPPSINIISEILIMKSLYDFNFLSIIPFSLSSLATASFSIFLYSNISNHTNLVYPASSPPSHKSFLSLFLHSSPSILLSLKPEIFFL</sequence>
<evidence type="ECO:0000256" key="15">
    <source>
        <dbReference type="ARBA" id="ARBA00023136"/>
    </source>
</evidence>
<feature type="transmembrane region" description="Helical" evidence="17">
    <location>
        <begin position="126"/>
        <end position="146"/>
    </location>
</feature>
<dbReference type="PRINTS" id="PR01437">
    <property type="entry name" value="NUOXDRDTASE4"/>
</dbReference>
<comment type="similarity">
    <text evidence="3 17">Belongs to the complex I subunit 4 family.</text>
</comment>
<evidence type="ECO:0000256" key="12">
    <source>
        <dbReference type="ARBA" id="ARBA00023027"/>
    </source>
</evidence>
<gene>
    <name evidence="19" type="primary">NAD4</name>
</gene>
<evidence type="ECO:0000256" key="10">
    <source>
        <dbReference type="ARBA" id="ARBA00022982"/>
    </source>
</evidence>
<feature type="transmembrane region" description="Helical" evidence="17">
    <location>
        <begin position="197"/>
        <end position="219"/>
    </location>
</feature>
<keyword evidence="13 17" id="KW-0830">Ubiquinone</keyword>
<feature type="transmembrane region" description="Helical" evidence="17">
    <location>
        <begin position="74"/>
        <end position="90"/>
    </location>
</feature>
<comment type="function">
    <text evidence="1">Core subunit of the mitochondrial membrane respiratory chain NADH dehydrogenase (Complex I) that is believed to belong to the minimal assembly required for catalysis. Complex I functions in the transfer of electrons from NADH to the respiratory chain. The immediate electron acceptor for the enzyme is believed to be ubiquinone.</text>
</comment>
<keyword evidence="11 17" id="KW-1133">Transmembrane helix</keyword>
<keyword evidence="8 17" id="KW-0812">Transmembrane</keyword>
<feature type="transmembrane region" description="Helical" evidence="17">
    <location>
        <begin position="316"/>
        <end position="337"/>
    </location>
</feature>
<evidence type="ECO:0000256" key="9">
    <source>
        <dbReference type="ARBA" id="ARBA00022967"/>
    </source>
</evidence>
<evidence type="ECO:0000256" key="8">
    <source>
        <dbReference type="ARBA" id="ARBA00022692"/>
    </source>
</evidence>
<keyword evidence="15 17" id="KW-0472">Membrane</keyword>
<feature type="transmembrane region" description="Helical" evidence="17">
    <location>
        <begin position="12"/>
        <end position="37"/>
    </location>
</feature>
<feature type="transmembrane region" description="Helical" evidence="17">
    <location>
        <begin position="96"/>
        <end position="114"/>
    </location>
</feature>
<dbReference type="InterPro" id="IPR003918">
    <property type="entry name" value="NADH_UbQ_OxRdtase"/>
</dbReference>
<comment type="function">
    <text evidence="17">Core subunit of the mitochondrial membrane respiratory chain NADH dehydrogenase (Complex I) which catalyzes electron transfer from NADH through the respiratory chain, using ubiquinone as an electron acceptor. Essential for the catalytic activity and assembly of complex I.</text>
</comment>
<dbReference type="Pfam" id="PF00361">
    <property type="entry name" value="Proton_antipo_M"/>
    <property type="match status" value="1"/>
</dbReference>
<accession>L7NVW9</accession>
<feature type="transmembrane region" description="Helical" evidence="17">
    <location>
        <begin position="285"/>
        <end position="304"/>
    </location>
</feature>
<feature type="transmembrane region" description="Helical" evidence="17">
    <location>
        <begin position="253"/>
        <end position="273"/>
    </location>
</feature>